<dbReference type="InterPro" id="IPR002508">
    <property type="entry name" value="MurNAc-LAA_cat"/>
</dbReference>
<name>A0A4R6Q8Q2_9FIRM</name>
<evidence type="ECO:0000256" key="1">
    <source>
        <dbReference type="ARBA" id="ARBA00022801"/>
    </source>
</evidence>
<accession>A0A4R6Q8Q2</accession>
<protein>
    <submittedName>
        <fullName evidence="3">Fibronectin type 3 domain-containing protein</fullName>
    </submittedName>
</protein>
<dbReference type="GO" id="GO:0008745">
    <property type="term" value="F:N-acetylmuramoyl-L-alanine amidase activity"/>
    <property type="evidence" value="ECO:0007669"/>
    <property type="project" value="InterPro"/>
</dbReference>
<evidence type="ECO:0000313" key="3">
    <source>
        <dbReference type="EMBL" id="TDP58515.1"/>
    </source>
</evidence>
<evidence type="ECO:0000259" key="2">
    <source>
        <dbReference type="PROSITE" id="PS50853"/>
    </source>
</evidence>
<comment type="caution">
    <text evidence="3">The sequence shown here is derived from an EMBL/GenBank/DDBJ whole genome shotgun (WGS) entry which is preliminary data.</text>
</comment>
<dbReference type="PANTHER" id="PTHR30404">
    <property type="entry name" value="N-ACETYLMURAMOYL-L-ALANINE AMIDASE"/>
    <property type="match status" value="1"/>
</dbReference>
<dbReference type="GO" id="GO:0009253">
    <property type="term" value="P:peptidoglycan catabolic process"/>
    <property type="evidence" value="ECO:0007669"/>
    <property type="project" value="InterPro"/>
</dbReference>
<dbReference type="PROSITE" id="PS50853">
    <property type="entry name" value="FN3"/>
    <property type="match status" value="2"/>
</dbReference>
<organism evidence="3 4">
    <name type="scientific">Aminicella lysinilytica</name>
    <dbReference type="NCBI Taxonomy" id="433323"/>
    <lineage>
        <taxon>Bacteria</taxon>
        <taxon>Bacillati</taxon>
        <taxon>Bacillota</taxon>
        <taxon>Clostridia</taxon>
        <taxon>Peptostreptococcales</taxon>
        <taxon>Anaerovoracaceae</taxon>
        <taxon>Aminicella</taxon>
    </lineage>
</organism>
<dbReference type="OrthoDB" id="9783374at2"/>
<dbReference type="InterPro" id="IPR050695">
    <property type="entry name" value="N-acetylmuramoyl_amidase_3"/>
</dbReference>
<dbReference type="CDD" id="cd02696">
    <property type="entry name" value="MurNAc-LAA"/>
    <property type="match status" value="1"/>
</dbReference>
<dbReference type="Pfam" id="PF01520">
    <property type="entry name" value="Amidase_3"/>
    <property type="match status" value="1"/>
</dbReference>
<feature type="domain" description="Fibronectin type-III" evidence="2">
    <location>
        <begin position="41"/>
        <end position="134"/>
    </location>
</feature>
<dbReference type="Proteomes" id="UP000295500">
    <property type="component" value="Unassembled WGS sequence"/>
</dbReference>
<dbReference type="GO" id="GO:0030288">
    <property type="term" value="C:outer membrane-bounded periplasmic space"/>
    <property type="evidence" value="ECO:0007669"/>
    <property type="project" value="TreeGrafter"/>
</dbReference>
<dbReference type="Gene3D" id="2.60.40.10">
    <property type="entry name" value="Immunoglobulins"/>
    <property type="match status" value="3"/>
</dbReference>
<sequence length="500" mass="55588">MRFYNLPRIIRLSFTIIIVLCLTIIYVPSSNEAFAGNIPSKVSSLKASGISYNTISVTWKKSSNVSGYRLYRATSSKGRYTLIATPSASVTSYADVNITTGRAYYYKIRAYKSSGSRVFFGKYTSAVKAVAIPGKPQLLTVISEKPGVVDMTWSAVDSATGYAIYRRTSTGSYSKTGTTSETSYTDSAAVQGTEYYYYVRAYMTVKGRDVYSHKSSEKSIIALSELSTPSIEATAYAKKINKITWNAVDEADGYVIYSRLSTKASYKKLATVTSNKYTDDKLLPRTKWYYKVRAYKTNSDGSHTYSAYSNVDKVVTEGHLVFISCGHGVDDKGRWDSGCCYGGYQEAKLMLPITKAMVKYMRSYGVSVITDADNNNDMNVNLCIRRANKYPVETYLDIHCDWYGAKSGTQPLYRSAADLKLAKCLNKSVISKMHLRTNGITYRTDLKGLNLTKAPAACLFETGSIRYERKIFTKKYDAYGKALALGLCDYLGVDTTKANK</sequence>
<dbReference type="Pfam" id="PF00041">
    <property type="entry name" value="fn3"/>
    <property type="match status" value="1"/>
</dbReference>
<feature type="domain" description="Fibronectin type-III" evidence="2">
    <location>
        <begin position="135"/>
        <end position="225"/>
    </location>
</feature>
<dbReference type="InterPro" id="IPR003961">
    <property type="entry name" value="FN3_dom"/>
</dbReference>
<gene>
    <name evidence="3" type="ORF">EV211_10624</name>
</gene>
<dbReference type="CDD" id="cd00063">
    <property type="entry name" value="FN3"/>
    <property type="match status" value="2"/>
</dbReference>
<dbReference type="SUPFAM" id="SSF49265">
    <property type="entry name" value="Fibronectin type III"/>
    <property type="match status" value="2"/>
</dbReference>
<dbReference type="SUPFAM" id="SSF53187">
    <property type="entry name" value="Zn-dependent exopeptidases"/>
    <property type="match status" value="1"/>
</dbReference>
<dbReference type="Gene3D" id="3.40.630.40">
    <property type="entry name" value="Zn-dependent exopeptidases"/>
    <property type="match status" value="1"/>
</dbReference>
<reference evidence="3 4" key="1">
    <citation type="submission" date="2019-03" db="EMBL/GenBank/DDBJ databases">
        <title>Genomic Encyclopedia of Type Strains, Phase IV (KMG-IV): sequencing the most valuable type-strain genomes for metagenomic binning, comparative biology and taxonomic classification.</title>
        <authorList>
            <person name="Goeker M."/>
        </authorList>
    </citation>
    <scope>NUCLEOTIDE SEQUENCE [LARGE SCALE GENOMIC DNA]</scope>
    <source>
        <strain evidence="3 4">DSM 28287</strain>
    </source>
</reference>
<dbReference type="RefSeq" id="WP_133527866.1">
    <property type="nucleotide sequence ID" value="NZ_SNXO01000006.1"/>
</dbReference>
<dbReference type="InterPro" id="IPR036116">
    <property type="entry name" value="FN3_sf"/>
</dbReference>
<evidence type="ECO:0000313" key="4">
    <source>
        <dbReference type="Proteomes" id="UP000295500"/>
    </source>
</evidence>
<dbReference type="PANTHER" id="PTHR30404:SF0">
    <property type="entry name" value="N-ACETYLMURAMOYL-L-ALANINE AMIDASE AMIC"/>
    <property type="match status" value="1"/>
</dbReference>
<dbReference type="InterPro" id="IPR013783">
    <property type="entry name" value="Ig-like_fold"/>
</dbReference>
<dbReference type="EMBL" id="SNXO01000006">
    <property type="protein sequence ID" value="TDP58515.1"/>
    <property type="molecule type" value="Genomic_DNA"/>
</dbReference>
<dbReference type="AlphaFoldDB" id="A0A4R6Q8Q2"/>
<proteinExistence type="predicted"/>
<keyword evidence="4" id="KW-1185">Reference proteome</keyword>
<dbReference type="SMART" id="SM00060">
    <property type="entry name" value="FN3"/>
    <property type="match status" value="3"/>
</dbReference>
<keyword evidence="1" id="KW-0378">Hydrolase</keyword>